<reference evidence="2" key="2">
    <citation type="journal article" date="2021" name="PeerJ">
        <title>Extensive microbial diversity within the chicken gut microbiome revealed by metagenomics and culture.</title>
        <authorList>
            <person name="Gilroy R."/>
            <person name="Ravi A."/>
            <person name="Getino M."/>
            <person name="Pursley I."/>
            <person name="Horton D.L."/>
            <person name="Alikhan N.F."/>
            <person name="Baker D."/>
            <person name="Gharbi K."/>
            <person name="Hall N."/>
            <person name="Watson M."/>
            <person name="Adriaenssens E.M."/>
            <person name="Foster-Nyarko E."/>
            <person name="Jarju S."/>
            <person name="Secka A."/>
            <person name="Antonio M."/>
            <person name="Oren A."/>
            <person name="Chaudhuri R.R."/>
            <person name="La Ragione R."/>
            <person name="Hildebrand F."/>
            <person name="Pallen M.J."/>
        </authorList>
    </citation>
    <scope>NUCLEOTIDE SEQUENCE</scope>
    <source>
        <strain evidence="2">G3-8215</strain>
    </source>
</reference>
<comment type="caution">
    <text evidence="2">The sequence shown here is derived from an EMBL/GenBank/DDBJ whole genome shotgun (WGS) entry which is preliminary data.</text>
</comment>
<protein>
    <recommendedName>
        <fullName evidence="4">6-phosphogluconate dehydrogenase</fullName>
    </recommendedName>
</protein>
<sequence length="127" mass="14239">MTTKGKIITIASAGVIIILSLFIYFKFYFVFGEGVKAGELNFVVYKGYVFKTYEGKAIQAGFTKGAKNASTTIQSYEFEFSITDKALADSLMRCSGKTVELHYKEYLGALPWRGQQKYIVDDILAVR</sequence>
<dbReference type="AlphaFoldDB" id="A0A940E0F2"/>
<feature type="transmembrane region" description="Helical" evidence="1">
    <location>
        <begin position="7"/>
        <end position="31"/>
    </location>
</feature>
<keyword evidence="1" id="KW-0472">Membrane</keyword>
<proteinExistence type="predicted"/>
<gene>
    <name evidence="2" type="ORF">IAB75_10250</name>
</gene>
<dbReference type="EMBL" id="JADILV010000075">
    <property type="protein sequence ID" value="MBO8484473.1"/>
    <property type="molecule type" value="Genomic_DNA"/>
</dbReference>
<evidence type="ECO:0000313" key="2">
    <source>
        <dbReference type="EMBL" id="MBO8484473.1"/>
    </source>
</evidence>
<organism evidence="2 3">
    <name type="scientific">Candidatus Cryptobacteroides avicola</name>
    <dbReference type="NCBI Taxonomy" id="2840757"/>
    <lineage>
        <taxon>Bacteria</taxon>
        <taxon>Pseudomonadati</taxon>
        <taxon>Bacteroidota</taxon>
        <taxon>Bacteroidia</taxon>
        <taxon>Bacteroidales</taxon>
        <taxon>Candidatus Cryptobacteroides</taxon>
    </lineage>
</organism>
<keyword evidence="1" id="KW-0812">Transmembrane</keyword>
<reference evidence="2" key="1">
    <citation type="submission" date="2020-10" db="EMBL/GenBank/DDBJ databases">
        <authorList>
            <person name="Gilroy R."/>
        </authorList>
    </citation>
    <scope>NUCLEOTIDE SEQUENCE</scope>
    <source>
        <strain evidence="2">G3-8215</strain>
    </source>
</reference>
<name>A0A940E0F2_9BACT</name>
<dbReference type="Proteomes" id="UP000725002">
    <property type="component" value="Unassembled WGS sequence"/>
</dbReference>
<keyword evidence="1" id="KW-1133">Transmembrane helix</keyword>
<evidence type="ECO:0000313" key="3">
    <source>
        <dbReference type="Proteomes" id="UP000725002"/>
    </source>
</evidence>
<accession>A0A940E0F2</accession>
<evidence type="ECO:0000256" key="1">
    <source>
        <dbReference type="SAM" id="Phobius"/>
    </source>
</evidence>
<evidence type="ECO:0008006" key="4">
    <source>
        <dbReference type="Google" id="ProtNLM"/>
    </source>
</evidence>